<protein>
    <submittedName>
        <fullName evidence="1">Uncharacterized protein</fullName>
    </submittedName>
</protein>
<sequence>MKETREMVLRHQKTISLPSIMCVCFINEFELMNCVICIFNRFISSVTSQPCECVFYITHSDNGSLSSDRLKSSV</sequence>
<evidence type="ECO:0000313" key="1">
    <source>
        <dbReference type="EMBL" id="JAH98958.1"/>
    </source>
</evidence>
<reference evidence="1" key="2">
    <citation type="journal article" date="2015" name="Fish Shellfish Immunol.">
        <title>Early steps in the European eel (Anguilla anguilla)-Vibrio vulnificus interaction in the gills: Role of the RtxA13 toxin.</title>
        <authorList>
            <person name="Callol A."/>
            <person name="Pajuelo D."/>
            <person name="Ebbesson L."/>
            <person name="Teles M."/>
            <person name="MacKenzie S."/>
            <person name="Amaro C."/>
        </authorList>
    </citation>
    <scope>NUCLEOTIDE SEQUENCE</scope>
</reference>
<name>A0A0E9XBA2_ANGAN</name>
<proteinExistence type="predicted"/>
<dbReference type="AlphaFoldDB" id="A0A0E9XBA2"/>
<reference evidence="1" key="1">
    <citation type="submission" date="2014-11" db="EMBL/GenBank/DDBJ databases">
        <authorList>
            <person name="Amaro Gonzalez C."/>
        </authorList>
    </citation>
    <scope>NUCLEOTIDE SEQUENCE</scope>
</reference>
<dbReference type="EMBL" id="GBXM01009619">
    <property type="protein sequence ID" value="JAH98958.1"/>
    <property type="molecule type" value="Transcribed_RNA"/>
</dbReference>
<organism evidence="1">
    <name type="scientific">Anguilla anguilla</name>
    <name type="common">European freshwater eel</name>
    <name type="synonym">Muraena anguilla</name>
    <dbReference type="NCBI Taxonomy" id="7936"/>
    <lineage>
        <taxon>Eukaryota</taxon>
        <taxon>Metazoa</taxon>
        <taxon>Chordata</taxon>
        <taxon>Craniata</taxon>
        <taxon>Vertebrata</taxon>
        <taxon>Euteleostomi</taxon>
        <taxon>Actinopterygii</taxon>
        <taxon>Neopterygii</taxon>
        <taxon>Teleostei</taxon>
        <taxon>Anguilliformes</taxon>
        <taxon>Anguillidae</taxon>
        <taxon>Anguilla</taxon>
    </lineage>
</organism>
<accession>A0A0E9XBA2</accession>